<reference evidence="1" key="2">
    <citation type="journal article" date="2022" name="New Phytol.">
        <title>Evolutionary transition to the ectomycorrhizal habit in the genomes of a hyperdiverse lineage of mushroom-forming fungi.</title>
        <authorList>
            <person name="Looney B."/>
            <person name="Miyauchi S."/>
            <person name="Morin E."/>
            <person name="Drula E."/>
            <person name="Courty P.E."/>
            <person name="Kohler A."/>
            <person name="Kuo A."/>
            <person name="LaButti K."/>
            <person name="Pangilinan J."/>
            <person name="Lipzen A."/>
            <person name="Riley R."/>
            <person name="Andreopoulos W."/>
            <person name="He G."/>
            <person name="Johnson J."/>
            <person name="Nolan M."/>
            <person name="Tritt A."/>
            <person name="Barry K.W."/>
            <person name="Grigoriev I.V."/>
            <person name="Nagy L.G."/>
            <person name="Hibbett D."/>
            <person name="Henrissat B."/>
            <person name="Matheny P.B."/>
            <person name="Labbe J."/>
            <person name="Martin F.M."/>
        </authorList>
    </citation>
    <scope>NUCLEOTIDE SEQUENCE</scope>
    <source>
        <strain evidence="1">HHB10654</strain>
    </source>
</reference>
<keyword evidence="2" id="KW-1185">Reference proteome</keyword>
<proteinExistence type="predicted"/>
<protein>
    <submittedName>
        <fullName evidence="1">Uncharacterized protein</fullName>
    </submittedName>
</protein>
<comment type="caution">
    <text evidence="1">The sequence shown here is derived from an EMBL/GenBank/DDBJ whole genome shotgun (WGS) entry which is preliminary data.</text>
</comment>
<organism evidence="1 2">
    <name type="scientific">Artomyces pyxidatus</name>
    <dbReference type="NCBI Taxonomy" id="48021"/>
    <lineage>
        <taxon>Eukaryota</taxon>
        <taxon>Fungi</taxon>
        <taxon>Dikarya</taxon>
        <taxon>Basidiomycota</taxon>
        <taxon>Agaricomycotina</taxon>
        <taxon>Agaricomycetes</taxon>
        <taxon>Russulales</taxon>
        <taxon>Auriscalpiaceae</taxon>
        <taxon>Artomyces</taxon>
    </lineage>
</organism>
<dbReference type="Proteomes" id="UP000814140">
    <property type="component" value="Unassembled WGS sequence"/>
</dbReference>
<dbReference type="EMBL" id="MU277204">
    <property type="protein sequence ID" value="KAI0063105.1"/>
    <property type="molecule type" value="Genomic_DNA"/>
</dbReference>
<sequence length="983" mass="105779">MGEEETRAFVSQRLLRHITRIQVKNFTPFPARDAFTSALSQPSEQSQFTAYGNLSDDLDVALARKRARKISSTSVDTMKSLGIDGSGAGEDSRGVGSTPGQDVRGRKRTISRASRPPGGASPGPDNPRRHPPISSSGSMSRPHRARTNSMASTFSASHTNVTSVPSTNMSLDHSQATLERVLRSRLIETFVSVIVPPPPSSSGSSSQPHPNSTAHARPSTPPQIAPSLSRDKSTSAHRKSQLSHGSFKRPSSSDASDARATKPVLKTPGSPSNLRSPPTSPPGSARKFGTGSTKLNGTHASFPTSSPTIEHRSRSKHTDRHEYPLTPNYLSPIHPPSTNPSFPLDPRPGSDLSEWTDLTATEFKVHLWGKARAMWNGRDKGKMKAVDEDGPQWRVMEEWSVHLADLVPLPEELAAQPSQLPFNTLLLTLSPPGKVFYLLSRPPSLSSTRPPSAGGYNSDPEVRSAGDLAVPTSSSTLTSRPFTADEKSPARPRSGERTSRLRGDHARSATWQDLVKLVTLQSVILDTQQSLSKVVRDTDSVLLGDEVARLNREISERDARITEWRSATSSVRAESDIVASRIQARREDLRRRKEALALAAAFRREDLTAEAEREEELARERSNCAALRNRLSPVRITLVSDLASIFPIDLLSGPDLLYTILDIPLPIPMGSTDPAPPLSLPSHKEVTEDGISTALAYAALVVQLLAVYLGRGLVYPITYIGSKSMIRDGISAMVGPRMFPLFSKGVDTYRFEYGVFLLNKDIEMLMSERNLRALDMRHTLPNLKNLLLTLTDGEGARLMSLPSPASSISGLESPSRPSSPVDASAKVDIPSISIEASSPDAQAEADSPPHSGSTTPSKASNDAQYSSLSLVSKPFFGLSGFLRARYPSSSQPSVRAVPEVPEGGSDDGRAQDAGASEPGGSVVSGQSEDDDDRRTLRGVPVGDTREDAHAERKPVGTGAGFPTEKDVNGAVDGDAHSVLVAHS</sequence>
<evidence type="ECO:0000313" key="2">
    <source>
        <dbReference type="Proteomes" id="UP000814140"/>
    </source>
</evidence>
<name>A0ACB8T5D5_9AGAM</name>
<gene>
    <name evidence="1" type="ORF">BV25DRAFT_1990894</name>
</gene>
<evidence type="ECO:0000313" key="1">
    <source>
        <dbReference type="EMBL" id="KAI0063105.1"/>
    </source>
</evidence>
<reference evidence="1" key="1">
    <citation type="submission" date="2021-03" db="EMBL/GenBank/DDBJ databases">
        <authorList>
            <consortium name="DOE Joint Genome Institute"/>
            <person name="Ahrendt S."/>
            <person name="Looney B.P."/>
            <person name="Miyauchi S."/>
            <person name="Morin E."/>
            <person name="Drula E."/>
            <person name="Courty P.E."/>
            <person name="Chicoki N."/>
            <person name="Fauchery L."/>
            <person name="Kohler A."/>
            <person name="Kuo A."/>
            <person name="Labutti K."/>
            <person name="Pangilinan J."/>
            <person name="Lipzen A."/>
            <person name="Riley R."/>
            <person name="Andreopoulos W."/>
            <person name="He G."/>
            <person name="Johnson J."/>
            <person name="Barry K.W."/>
            <person name="Grigoriev I.V."/>
            <person name="Nagy L."/>
            <person name="Hibbett D."/>
            <person name="Henrissat B."/>
            <person name="Matheny P.B."/>
            <person name="Labbe J."/>
            <person name="Martin F."/>
        </authorList>
    </citation>
    <scope>NUCLEOTIDE SEQUENCE</scope>
    <source>
        <strain evidence="1">HHB10654</strain>
    </source>
</reference>
<accession>A0ACB8T5D5</accession>